<proteinExistence type="predicted"/>
<protein>
    <submittedName>
        <fullName evidence="1">Uncharacterized protein</fullName>
    </submittedName>
</protein>
<organism evidence="1">
    <name type="scientific">gut metagenome</name>
    <dbReference type="NCBI Taxonomy" id="749906"/>
    <lineage>
        <taxon>unclassified sequences</taxon>
        <taxon>metagenomes</taxon>
        <taxon>organismal metagenomes</taxon>
    </lineage>
</organism>
<dbReference type="AlphaFoldDB" id="J9G7M4"/>
<feature type="non-terminal residue" evidence="1">
    <location>
        <position position="24"/>
    </location>
</feature>
<comment type="caution">
    <text evidence="1">The sequence shown here is derived from an EMBL/GenBank/DDBJ whole genome shotgun (WGS) entry which is preliminary data.</text>
</comment>
<dbReference type="EMBL" id="AMCI01002381">
    <property type="protein sequence ID" value="EJX02869.1"/>
    <property type="molecule type" value="Genomic_DNA"/>
</dbReference>
<evidence type="ECO:0000313" key="1">
    <source>
        <dbReference type="EMBL" id="EJX02869.1"/>
    </source>
</evidence>
<sequence>MKHLAALDGTLVFLMGLGRLEQLT</sequence>
<accession>J9G7M4</accession>
<reference evidence="1" key="1">
    <citation type="journal article" date="2012" name="PLoS ONE">
        <title>Gene sets for utilization of primary and secondary nutrition supplies in the distal gut of endangered iberian lynx.</title>
        <authorList>
            <person name="Alcaide M."/>
            <person name="Messina E."/>
            <person name="Richter M."/>
            <person name="Bargiela R."/>
            <person name="Peplies J."/>
            <person name="Huws S.A."/>
            <person name="Newbold C.J."/>
            <person name="Golyshin P.N."/>
            <person name="Simon M.A."/>
            <person name="Lopez G."/>
            <person name="Yakimov M.M."/>
            <person name="Ferrer M."/>
        </authorList>
    </citation>
    <scope>NUCLEOTIDE SEQUENCE</scope>
</reference>
<name>J9G7M4_9ZZZZ</name>
<gene>
    <name evidence="1" type="ORF">EVA_09023</name>
</gene>